<name>A0A561SKI2_9PSEU</name>
<reference evidence="5 6" key="1">
    <citation type="submission" date="2019-06" db="EMBL/GenBank/DDBJ databases">
        <title>Sequencing the genomes of 1000 actinobacteria strains.</title>
        <authorList>
            <person name="Klenk H.-P."/>
        </authorList>
    </citation>
    <scope>NUCLEOTIDE SEQUENCE [LARGE SCALE GENOMIC DNA]</scope>
    <source>
        <strain evidence="5 6">DSM 45671</strain>
    </source>
</reference>
<dbReference type="InterPro" id="IPR051398">
    <property type="entry name" value="Polysacch_Deacetylase"/>
</dbReference>
<evidence type="ECO:0000313" key="5">
    <source>
        <dbReference type="EMBL" id="TWF75387.1"/>
    </source>
</evidence>
<evidence type="ECO:0000256" key="2">
    <source>
        <dbReference type="ARBA" id="ARBA00022729"/>
    </source>
</evidence>
<dbReference type="GO" id="GO:0005975">
    <property type="term" value="P:carbohydrate metabolic process"/>
    <property type="evidence" value="ECO:0007669"/>
    <property type="project" value="InterPro"/>
</dbReference>
<proteinExistence type="predicted"/>
<dbReference type="PROSITE" id="PS51257">
    <property type="entry name" value="PROKAR_LIPOPROTEIN"/>
    <property type="match status" value="1"/>
</dbReference>
<keyword evidence="6" id="KW-1185">Reference proteome</keyword>
<dbReference type="RefSeq" id="WP_147254599.1">
    <property type="nucleotide sequence ID" value="NZ_VIWU01000001.1"/>
</dbReference>
<organism evidence="5 6">
    <name type="scientific">Pseudonocardia hierapolitana</name>
    <dbReference type="NCBI Taxonomy" id="1128676"/>
    <lineage>
        <taxon>Bacteria</taxon>
        <taxon>Bacillati</taxon>
        <taxon>Actinomycetota</taxon>
        <taxon>Actinomycetes</taxon>
        <taxon>Pseudonocardiales</taxon>
        <taxon>Pseudonocardiaceae</taxon>
        <taxon>Pseudonocardia</taxon>
    </lineage>
</organism>
<accession>A0A561SKI2</accession>
<evidence type="ECO:0000256" key="3">
    <source>
        <dbReference type="SAM" id="MobiDB-lite"/>
    </source>
</evidence>
<dbReference type="EMBL" id="VIWU01000001">
    <property type="protein sequence ID" value="TWF75387.1"/>
    <property type="molecule type" value="Genomic_DNA"/>
</dbReference>
<dbReference type="InterPro" id="IPR002509">
    <property type="entry name" value="NODB_dom"/>
</dbReference>
<gene>
    <name evidence="5" type="ORF">FHX44_111271</name>
</gene>
<dbReference type="PROSITE" id="PS51677">
    <property type="entry name" value="NODB"/>
    <property type="match status" value="1"/>
</dbReference>
<dbReference type="AlphaFoldDB" id="A0A561SKI2"/>
<evidence type="ECO:0000259" key="4">
    <source>
        <dbReference type="PROSITE" id="PS51677"/>
    </source>
</evidence>
<dbReference type="GO" id="GO:0005576">
    <property type="term" value="C:extracellular region"/>
    <property type="evidence" value="ECO:0007669"/>
    <property type="project" value="UniProtKB-SubCell"/>
</dbReference>
<comment type="subcellular location">
    <subcellularLocation>
        <location evidence="1">Secreted</location>
    </subcellularLocation>
</comment>
<dbReference type="Proteomes" id="UP000321261">
    <property type="component" value="Unassembled WGS sequence"/>
</dbReference>
<protein>
    <submittedName>
        <fullName evidence="5">Peptidoglycan/xylan/chitin deacetylase (PgdA/CDA1 family)</fullName>
    </submittedName>
</protein>
<dbReference type="Pfam" id="PF01522">
    <property type="entry name" value="Polysacc_deac_1"/>
    <property type="match status" value="1"/>
</dbReference>
<dbReference type="GO" id="GO:0016810">
    <property type="term" value="F:hydrolase activity, acting on carbon-nitrogen (but not peptide) bonds"/>
    <property type="evidence" value="ECO:0007669"/>
    <property type="project" value="InterPro"/>
</dbReference>
<dbReference type="OrthoDB" id="9778320at2"/>
<feature type="domain" description="NodB homology" evidence="4">
    <location>
        <begin position="108"/>
        <end position="330"/>
    </location>
</feature>
<keyword evidence="2" id="KW-0732">Signal</keyword>
<feature type="region of interest" description="Disordered" evidence="3">
    <location>
        <begin position="300"/>
        <end position="330"/>
    </location>
</feature>
<dbReference type="PANTHER" id="PTHR34216">
    <property type="match status" value="1"/>
</dbReference>
<dbReference type="InterPro" id="IPR011330">
    <property type="entry name" value="Glyco_hydro/deAcase_b/a-brl"/>
</dbReference>
<dbReference type="Gene3D" id="3.20.20.370">
    <property type="entry name" value="Glycoside hydrolase/deacetylase"/>
    <property type="match status" value="1"/>
</dbReference>
<dbReference type="PANTHER" id="PTHR34216:SF3">
    <property type="entry name" value="POLY-BETA-1,6-N-ACETYL-D-GLUCOSAMINE N-DEACETYLASE"/>
    <property type="match status" value="1"/>
</dbReference>
<comment type="caution">
    <text evidence="5">The sequence shown here is derived from an EMBL/GenBank/DDBJ whole genome shotgun (WGS) entry which is preliminary data.</text>
</comment>
<evidence type="ECO:0000256" key="1">
    <source>
        <dbReference type="ARBA" id="ARBA00004613"/>
    </source>
</evidence>
<sequence>MPRLRIVAASVAVLLAAGCGTDSDNAQSVSAPAAPAPAPVDPAQVQANELGRIPVLMYHRVIATPTSVYDRTPDDFRAELERLARENYVPVTTADLAAGRIDVPAGAHPVVLTFDDGDPTQITLGPDGTPAPGTAVRIILDVAAAHPGFRPVASMYVNAEPFGGGEPGAAAMRWLHDNGFEIGNHTFSHLNLRTAPAEKARQDIARGDTAIRQAVPGHRPATLALPFGARPRDPQLAARGDGYDYSGVLLVGANPAPSPFAEEFTPQAIPRIRSQGPDGSEAEFGSTVWLDKMAASPATRYTSDGNPAVISYPTGKEGPADRYAAAAAPY</sequence>
<dbReference type="SUPFAM" id="SSF88713">
    <property type="entry name" value="Glycoside hydrolase/deacetylase"/>
    <property type="match status" value="1"/>
</dbReference>
<evidence type="ECO:0000313" key="6">
    <source>
        <dbReference type="Proteomes" id="UP000321261"/>
    </source>
</evidence>